<dbReference type="RefSeq" id="WP_168548199.1">
    <property type="nucleotide sequence ID" value="NZ_JAAXPR010000001.1"/>
</dbReference>
<dbReference type="Gene3D" id="3.20.20.80">
    <property type="entry name" value="Glycosidases"/>
    <property type="match status" value="1"/>
</dbReference>
<dbReference type="InterPro" id="IPR017853">
    <property type="entry name" value="GH"/>
</dbReference>
<dbReference type="AlphaFoldDB" id="A0A7X6MXZ2"/>
<sequence>MEQLHLQSKGLKALHETNPLLVSYNIEFAEVTGGTFWKAYSPEEIAGTKEFDVEPTGEGITAMYKDLMQYYDPIDLSNEKLRYLAKELGEAWIRVSGTWATKTYYDFDGSTGGQVPEGYLNLLTKEQWLGVLDFVKAVGGHLMVSLANCPGLHSAEEPWHPEQAEQLFALSQSYGVPIEAVEFTNEPNMMEETGFPKGYTAAHYRRDHDLFFAWLGEHYPDCLKVGPSTTGGDNVVFGKPDATGTGGVEQLVGEVANCEDLLEGTSEDLDVFSYHYYNGVSERLAPVLPSGHWSAEEALSEDYLAVAGNFCQTYLPLRDRFVPGAEMWVTESGDAGGGGNTWASTYLDVPRTLNELGTFASLTKGVIFHNTLAASDYGFLERVVFTPRPNYFAVLLWNRLMGEQVFASGEPIREGAHVFVHSRQDGKAGYAYLIVNNSETATTSVTLPTAADLYLLAPAEGNPRSSVMTLNGQVLQLTNSECLPELSAVRQSAGEVELPPISCAFILVDAD</sequence>
<dbReference type="EMBL" id="JAAXPR010000001">
    <property type="protein sequence ID" value="NKZ19436.1"/>
    <property type="molecule type" value="Genomic_DNA"/>
</dbReference>
<evidence type="ECO:0000313" key="1">
    <source>
        <dbReference type="EMBL" id="NKZ19436.1"/>
    </source>
</evidence>
<protein>
    <submittedName>
        <fullName evidence="1">Beta-glucuronidase</fullName>
    </submittedName>
</protein>
<organism evidence="1 2">
    <name type="scientific">Streptococcus ovuberis</name>
    <dbReference type="NCBI Taxonomy" id="1936207"/>
    <lineage>
        <taxon>Bacteria</taxon>
        <taxon>Bacillati</taxon>
        <taxon>Bacillota</taxon>
        <taxon>Bacilli</taxon>
        <taxon>Lactobacillales</taxon>
        <taxon>Streptococcaceae</taxon>
        <taxon>Streptococcus</taxon>
    </lineage>
</organism>
<evidence type="ECO:0000313" key="2">
    <source>
        <dbReference type="Proteomes" id="UP000522720"/>
    </source>
</evidence>
<dbReference type="Proteomes" id="UP000522720">
    <property type="component" value="Unassembled WGS sequence"/>
</dbReference>
<accession>A0A7X6MXZ2</accession>
<proteinExistence type="predicted"/>
<comment type="caution">
    <text evidence="1">The sequence shown here is derived from an EMBL/GenBank/DDBJ whole genome shotgun (WGS) entry which is preliminary data.</text>
</comment>
<dbReference type="SUPFAM" id="SSF51445">
    <property type="entry name" value="(Trans)glycosidases"/>
    <property type="match status" value="1"/>
</dbReference>
<reference evidence="1 2" key="1">
    <citation type="submission" date="2020-04" db="EMBL/GenBank/DDBJ databases">
        <title>MicrobeNet Type strains.</title>
        <authorList>
            <person name="Nicholson A.C."/>
        </authorList>
    </citation>
    <scope>NUCLEOTIDE SEQUENCE [LARGE SCALE GENOMIC DNA]</scope>
    <source>
        <strain evidence="1 2">CCUG 69612</strain>
    </source>
</reference>
<keyword evidence="2" id="KW-1185">Reference proteome</keyword>
<dbReference type="PANTHER" id="PTHR46145:SF4">
    <property type="entry name" value="HEPARANASE"/>
    <property type="match status" value="1"/>
</dbReference>
<name>A0A7X6MXZ2_9STRE</name>
<dbReference type="PANTHER" id="PTHR46145">
    <property type="entry name" value="HEPARANASE"/>
    <property type="match status" value="1"/>
</dbReference>
<gene>
    <name evidence="1" type="ORF">HF992_00960</name>
</gene>